<keyword evidence="2" id="KW-1185">Reference proteome</keyword>
<protein>
    <submittedName>
        <fullName evidence="1">Uncharacterized protein</fullName>
    </submittedName>
</protein>
<dbReference type="EMBL" id="JBBDHC010000021">
    <property type="protein sequence ID" value="MEJ1250497.1"/>
    <property type="molecule type" value="Genomic_DNA"/>
</dbReference>
<evidence type="ECO:0000313" key="2">
    <source>
        <dbReference type="Proteomes" id="UP001364472"/>
    </source>
</evidence>
<accession>A0AAW9R402</accession>
<dbReference type="Proteomes" id="UP001364472">
    <property type="component" value="Unassembled WGS sequence"/>
</dbReference>
<proteinExistence type="predicted"/>
<dbReference type="RefSeq" id="WP_337336198.1">
    <property type="nucleotide sequence ID" value="NZ_JBBDHC010000021.1"/>
</dbReference>
<gene>
    <name evidence="1" type="ORF">WB794_12530</name>
</gene>
<organism evidence="1 2">
    <name type="scientific">Denitratimonas tolerans</name>
    <dbReference type="NCBI Taxonomy" id="1338420"/>
    <lineage>
        <taxon>Bacteria</taxon>
        <taxon>Pseudomonadati</taxon>
        <taxon>Pseudomonadota</taxon>
        <taxon>Gammaproteobacteria</taxon>
        <taxon>Lysobacterales</taxon>
        <taxon>Lysobacteraceae</taxon>
        <taxon>Denitratimonas</taxon>
    </lineage>
</organism>
<reference evidence="1 2" key="1">
    <citation type="journal article" date="2016" name="Antonie Van Leeuwenhoek">
        <title>Denitratimonas tolerans gen. nov., sp. nov., a denitrifying bacterium isolated from a bioreactor for tannery wastewater treatment.</title>
        <authorList>
            <person name="Han S.I."/>
            <person name="Kim J.O."/>
            <person name="Lee Y.R."/>
            <person name="Ekpeghere K.I."/>
            <person name="Koh S.C."/>
            <person name="Whang K.S."/>
        </authorList>
    </citation>
    <scope>NUCLEOTIDE SEQUENCE [LARGE SCALE GENOMIC DNA]</scope>
    <source>
        <strain evidence="1 2">KACC 17565</strain>
    </source>
</reference>
<sequence length="121" mass="12831">MDEDTGGFTFWNALLAELAAAHARRGTLTYRQLIERLALPSPAMAPLTAALERLAAQDAQAGRPLRAALVTSQAGSGVPRPGFFDCAAALGACPRDLDAAGIRDWYAAELARVFAWAYPDA</sequence>
<evidence type="ECO:0000313" key="1">
    <source>
        <dbReference type="EMBL" id="MEJ1250497.1"/>
    </source>
</evidence>
<dbReference type="AlphaFoldDB" id="A0AAW9R402"/>
<name>A0AAW9R402_9GAMM</name>
<comment type="caution">
    <text evidence="1">The sequence shown here is derived from an EMBL/GenBank/DDBJ whole genome shotgun (WGS) entry which is preliminary data.</text>
</comment>